<dbReference type="InterPro" id="IPR037066">
    <property type="entry name" value="Plug_dom_sf"/>
</dbReference>
<sequence>MMKRTVFILPALSCLFPAALRADLPGDSIYKCVEMEQVVVTGTRTPKLLANTPVLTKLITASDIAKADATNLRDLLQQVLPGVEFSYAMNQQVHMNFSGFGGQSMLILVDGERLAGETMDDVDFSRLCMDNVDHIEIVKGAASALYGSNAAGGVINIITKNGIRPFALNLNARLGRHHEQRYGLSWQQGAGRWSNLLTVNRNRSDNYDVHNGDNPVTRVVATIYGDATWNFKEQLSYRPSEKLSLTGRAGYFYRQLVRTSETPERYRDFSGGLRGIWKPDTHNSLDLSYAFDQYDKSDYQRITRLDIRDYSNVQNSLRLLYNHTFGSDDVLSLGADYMHDYLFNTNLEDRTRRQDSFDAFAQYDWNVSRQWEAVGALRYDYFSDGRISRLTPKVSVRYQPVRNLNFRASYGMGFRAPTLKEKYYNFDMAGIWIVEGNPALKPEVSHNFNLSADYTHRHYNFTLAAYYNRIRDKIATGAPFYKNPSDRIPHLPYLNLDDYSVSGGEATAQARWPNGLTARLSYAYTHERLPKDKNSNAVNNQYIPARKHSMTGHIDWDRQFSTAYGLNIGLDGRFLSAVDNQEFVDYYDISKGIRTIHYPAYALFKLSLVQRIGKAVKASVILDNLFNYKPEYYYLNCPLTDGTNLMVGLSVDVDKFFKF</sequence>
<accession>F0F8X4</accession>
<feature type="domain" description="TonB-dependent receptor plug" evidence="14">
    <location>
        <begin position="51"/>
        <end position="154"/>
    </location>
</feature>
<dbReference type="OrthoDB" id="9764669at2"/>
<evidence type="ECO:0000256" key="9">
    <source>
        <dbReference type="ARBA" id="ARBA00023237"/>
    </source>
</evidence>
<evidence type="ECO:0000259" key="14">
    <source>
        <dbReference type="Pfam" id="PF07715"/>
    </source>
</evidence>
<dbReference type="CDD" id="cd01347">
    <property type="entry name" value="ligand_gated_channel"/>
    <property type="match status" value="1"/>
</dbReference>
<dbReference type="InterPro" id="IPR039426">
    <property type="entry name" value="TonB-dep_rcpt-like"/>
</dbReference>
<dbReference type="PANTHER" id="PTHR30069">
    <property type="entry name" value="TONB-DEPENDENT OUTER MEMBRANE RECEPTOR"/>
    <property type="match status" value="1"/>
</dbReference>
<feature type="chain" id="PRO_5003250448" evidence="12">
    <location>
        <begin position="23"/>
        <end position="659"/>
    </location>
</feature>
<keyword evidence="3 10" id="KW-1134">Transmembrane beta strand</keyword>
<dbReference type="InterPro" id="IPR036942">
    <property type="entry name" value="Beta-barrel_TonB_sf"/>
</dbReference>
<dbReference type="eggNOG" id="COG4771">
    <property type="taxonomic scope" value="Bacteria"/>
</dbReference>
<keyword evidence="8 15" id="KW-0675">Receptor</keyword>
<evidence type="ECO:0000256" key="8">
    <source>
        <dbReference type="ARBA" id="ARBA00023170"/>
    </source>
</evidence>
<reference evidence="15 16" key="1">
    <citation type="submission" date="2011-01" db="EMBL/GenBank/DDBJ databases">
        <authorList>
            <person name="Muzny D."/>
            <person name="Qin X."/>
            <person name="Deng J."/>
            <person name="Jiang H."/>
            <person name="Liu Y."/>
            <person name="Qu J."/>
            <person name="Song X.-Z."/>
            <person name="Zhang L."/>
            <person name="Thornton R."/>
            <person name="Coyle M."/>
            <person name="Francisco L."/>
            <person name="Jackson L."/>
            <person name="Javaid M."/>
            <person name="Korchina V."/>
            <person name="Kovar C."/>
            <person name="Mata R."/>
            <person name="Mathew T."/>
            <person name="Ngo R."/>
            <person name="Nguyen L."/>
            <person name="Nguyen N."/>
            <person name="Okwuonu G."/>
            <person name="Ongeri F."/>
            <person name="Pham C."/>
            <person name="Simmons D."/>
            <person name="Wilczek-Boney K."/>
            <person name="Hale W."/>
            <person name="Jakkamsetti A."/>
            <person name="Pham P."/>
            <person name="Ruth R."/>
            <person name="San Lucas F."/>
            <person name="Warren J."/>
            <person name="Zhang J."/>
            <person name="Zhao Z."/>
            <person name="Zhou C."/>
            <person name="Zhu D."/>
            <person name="Lee S."/>
            <person name="Bess C."/>
            <person name="Blankenburg K."/>
            <person name="Forbes L."/>
            <person name="Fu Q."/>
            <person name="Gubbala S."/>
            <person name="Hirani K."/>
            <person name="Jayaseelan J.C."/>
            <person name="Lara F."/>
            <person name="Munidasa M."/>
            <person name="Palculict T."/>
            <person name="Patil S."/>
            <person name="Pu L.-L."/>
            <person name="Saada N."/>
            <person name="Tang L."/>
            <person name="Weissenberger G."/>
            <person name="Zhu Y."/>
            <person name="Hemphill L."/>
            <person name="Shang Y."/>
            <person name="Youmans B."/>
            <person name="Ayvaz T."/>
            <person name="Ross M."/>
            <person name="Santibanez J."/>
            <person name="Aqrawi P."/>
            <person name="Gross S."/>
            <person name="Joshi V."/>
            <person name="Fowler G."/>
            <person name="Nazareth L."/>
            <person name="Reid J."/>
            <person name="Worley K."/>
            <person name="Petrosino J."/>
            <person name="Highlander S."/>
            <person name="Gibbs R."/>
        </authorList>
    </citation>
    <scope>NUCLEOTIDE SEQUENCE [LARGE SCALE GENOMIC DNA]</scope>
    <source>
        <strain evidence="15 16">DSM 16608</strain>
    </source>
</reference>
<gene>
    <name evidence="15" type="ORF">HMPREF9141_2041</name>
</gene>
<dbReference type="GO" id="GO:0015344">
    <property type="term" value="F:siderophore uptake transmembrane transporter activity"/>
    <property type="evidence" value="ECO:0007669"/>
    <property type="project" value="TreeGrafter"/>
</dbReference>
<dbReference type="Pfam" id="PF00593">
    <property type="entry name" value="TonB_dep_Rec_b-barrel"/>
    <property type="match status" value="1"/>
</dbReference>
<evidence type="ECO:0000313" key="15">
    <source>
        <dbReference type="EMBL" id="EGC19501.1"/>
    </source>
</evidence>
<evidence type="ECO:0000256" key="3">
    <source>
        <dbReference type="ARBA" id="ARBA00022452"/>
    </source>
</evidence>
<feature type="domain" description="TonB-dependent receptor-like beta-barrel" evidence="13">
    <location>
        <begin position="174"/>
        <end position="625"/>
    </location>
</feature>
<organism evidence="15 16">
    <name type="scientific">Prevotella multiformis DSM 16608</name>
    <dbReference type="NCBI Taxonomy" id="888743"/>
    <lineage>
        <taxon>Bacteria</taxon>
        <taxon>Pseudomonadati</taxon>
        <taxon>Bacteroidota</taxon>
        <taxon>Bacteroidia</taxon>
        <taxon>Bacteroidales</taxon>
        <taxon>Prevotellaceae</taxon>
        <taxon>Prevotella</taxon>
    </lineage>
</organism>
<dbReference type="GO" id="GO:0009279">
    <property type="term" value="C:cell outer membrane"/>
    <property type="evidence" value="ECO:0007669"/>
    <property type="project" value="UniProtKB-SubCell"/>
</dbReference>
<keyword evidence="6 11" id="KW-0798">TonB box</keyword>
<dbReference type="STRING" id="888743.HMPREF9141_2041"/>
<name>F0F8X4_9BACT</name>
<comment type="caution">
    <text evidence="15">The sequence shown here is derived from an EMBL/GenBank/DDBJ whole genome shotgun (WGS) entry which is preliminary data.</text>
</comment>
<evidence type="ECO:0000256" key="5">
    <source>
        <dbReference type="ARBA" id="ARBA00022729"/>
    </source>
</evidence>
<dbReference type="Gene3D" id="2.170.130.10">
    <property type="entry name" value="TonB-dependent receptor, plug domain"/>
    <property type="match status" value="1"/>
</dbReference>
<dbReference type="Gene3D" id="2.40.170.20">
    <property type="entry name" value="TonB-dependent receptor, beta-barrel domain"/>
    <property type="match status" value="1"/>
</dbReference>
<comment type="similarity">
    <text evidence="10 11">Belongs to the TonB-dependent receptor family.</text>
</comment>
<dbReference type="PROSITE" id="PS52016">
    <property type="entry name" value="TONB_DEPENDENT_REC_3"/>
    <property type="match status" value="1"/>
</dbReference>
<evidence type="ECO:0000256" key="1">
    <source>
        <dbReference type="ARBA" id="ARBA00004571"/>
    </source>
</evidence>
<keyword evidence="9 10" id="KW-0998">Cell outer membrane</keyword>
<keyword evidence="16" id="KW-1185">Reference proteome</keyword>
<keyword evidence="4 10" id="KW-0812">Transmembrane</keyword>
<evidence type="ECO:0000256" key="6">
    <source>
        <dbReference type="ARBA" id="ARBA00023077"/>
    </source>
</evidence>
<evidence type="ECO:0000256" key="2">
    <source>
        <dbReference type="ARBA" id="ARBA00022448"/>
    </source>
</evidence>
<dbReference type="Proteomes" id="UP000005697">
    <property type="component" value="Unassembled WGS sequence"/>
</dbReference>
<dbReference type="PANTHER" id="PTHR30069:SF29">
    <property type="entry name" value="HEMOGLOBIN AND HEMOGLOBIN-HAPTOGLOBIN-BINDING PROTEIN 1-RELATED"/>
    <property type="match status" value="1"/>
</dbReference>
<keyword evidence="2 10" id="KW-0813">Transport</keyword>
<dbReference type="InterPro" id="IPR000531">
    <property type="entry name" value="Beta-barrel_TonB"/>
</dbReference>
<dbReference type="HOGENOM" id="CLU_008287_18_0_10"/>
<protein>
    <submittedName>
        <fullName evidence="15">TonB-dependent receptor</fullName>
    </submittedName>
</protein>
<evidence type="ECO:0000256" key="10">
    <source>
        <dbReference type="PROSITE-ProRule" id="PRU01360"/>
    </source>
</evidence>
<evidence type="ECO:0000259" key="13">
    <source>
        <dbReference type="Pfam" id="PF00593"/>
    </source>
</evidence>
<dbReference type="Pfam" id="PF07715">
    <property type="entry name" value="Plug"/>
    <property type="match status" value="1"/>
</dbReference>
<keyword evidence="5 12" id="KW-0732">Signal</keyword>
<keyword evidence="7 10" id="KW-0472">Membrane</keyword>
<dbReference type="RefSeq" id="WP_007366793.1">
    <property type="nucleotide sequence ID" value="NZ_GL872282.1"/>
</dbReference>
<dbReference type="GO" id="GO:0044718">
    <property type="term" value="P:siderophore transmembrane transport"/>
    <property type="evidence" value="ECO:0007669"/>
    <property type="project" value="TreeGrafter"/>
</dbReference>
<evidence type="ECO:0000256" key="4">
    <source>
        <dbReference type="ARBA" id="ARBA00022692"/>
    </source>
</evidence>
<feature type="signal peptide" evidence="12">
    <location>
        <begin position="1"/>
        <end position="22"/>
    </location>
</feature>
<dbReference type="SUPFAM" id="SSF56935">
    <property type="entry name" value="Porins"/>
    <property type="match status" value="1"/>
</dbReference>
<evidence type="ECO:0000313" key="16">
    <source>
        <dbReference type="Proteomes" id="UP000005697"/>
    </source>
</evidence>
<proteinExistence type="inferred from homology"/>
<dbReference type="EMBL" id="AEWX01000027">
    <property type="protein sequence ID" value="EGC19501.1"/>
    <property type="molecule type" value="Genomic_DNA"/>
</dbReference>
<dbReference type="InterPro" id="IPR012910">
    <property type="entry name" value="Plug_dom"/>
</dbReference>
<evidence type="ECO:0000256" key="7">
    <source>
        <dbReference type="ARBA" id="ARBA00023136"/>
    </source>
</evidence>
<comment type="subcellular location">
    <subcellularLocation>
        <location evidence="1 10">Cell outer membrane</location>
        <topology evidence="1 10">Multi-pass membrane protein</topology>
    </subcellularLocation>
</comment>
<dbReference type="AlphaFoldDB" id="F0F8X4"/>
<evidence type="ECO:0000256" key="11">
    <source>
        <dbReference type="RuleBase" id="RU003357"/>
    </source>
</evidence>
<evidence type="ECO:0000256" key="12">
    <source>
        <dbReference type="SAM" id="SignalP"/>
    </source>
</evidence>